<dbReference type="AlphaFoldDB" id="A0A6I1FIT4"/>
<dbReference type="InterPro" id="IPR036259">
    <property type="entry name" value="MFS_trans_sf"/>
</dbReference>
<dbReference type="Proteomes" id="UP000429595">
    <property type="component" value="Unassembled WGS sequence"/>
</dbReference>
<keyword evidence="1" id="KW-0812">Transmembrane</keyword>
<keyword evidence="1" id="KW-1133">Transmembrane helix</keyword>
<organism evidence="2 3">
    <name type="scientific">Bacillus aerolatus</name>
    <dbReference type="NCBI Taxonomy" id="2653354"/>
    <lineage>
        <taxon>Bacteria</taxon>
        <taxon>Bacillati</taxon>
        <taxon>Bacillota</taxon>
        <taxon>Bacilli</taxon>
        <taxon>Bacillales</taxon>
        <taxon>Bacillaceae</taxon>
        <taxon>Bacillus</taxon>
    </lineage>
</organism>
<sequence>MLPVTIGTIGSYTVIVTALDAVIFGLLADKIGRKKPLYGTSKEAVLNQVYLAMIVYCLTVLAQISKYSILLITRWLKELSWKPCESC</sequence>
<evidence type="ECO:0000313" key="3">
    <source>
        <dbReference type="Proteomes" id="UP000429595"/>
    </source>
</evidence>
<feature type="transmembrane region" description="Helical" evidence="1">
    <location>
        <begin position="49"/>
        <end position="72"/>
    </location>
</feature>
<keyword evidence="1" id="KW-0472">Membrane</keyword>
<comment type="caution">
    <text evidence="2">The sequence shown here is derived from an EMBL/GenBank/DDBJ whole genome shotgun (WGS) entry which is preliminary data.</text>
</comment>
<proteinExistence type="predicted"/>
<reference evidence="2 3" key="1">
    <citation type="submission" date="2019-10" db="EMBL/GenBank/DDBJ databases">
        <title>Bacillus aerolatum sp. nov., isolated from bioaerosol of sport playgrounds.</title>
        <authorList>
            <person name="Chen P."/>
            <person name="Zhang G."/>
        </authorList>
    </citation>
    <scope>NUCLEOTIDE SEQUENCE [LARGE SCALE GENOMIC DNA]</scope>
    <source>
        <strain evidence="2 3">CX253</strain>
    </source>
</reference>
<evidence type="ECO:0008006" key="4">
    <source>
        <dbReference type="Google" id="ProtNLM"/>
    </source>
</evidence>
<evidence type="ECO:0000256" key="1">
    <source>
        <dbReference type="SAM" id="Phobius"/>
    </source>
</evidence>
<dbReference type="SUPFAM" id="SSF103473">
    <property type="entry name" value="MFS general substrate transporter"/>
    <property type="match status" value="1"/>
</dbReference>
<accession>A0A6I1FIT4</accession>
<evidence type="ECO:0000313" key="2">
    <source>
        <dbReference type="EMBL" id="KAB7706268.1"/>
    </source>
</evidence>
<protein>
    <recommendedName>
        <fullName evidence="4">MFS transporter</fullName>
    </recommendedName>
</protein>
<feature type="transmembrane region" description="Helical" evidence="1">
    <location>
        <begin position="6"/>
        <end position="28"/>
    </location>
</feature>
<keyword evidence="3" id="KW-1185">Reference proteome</keyword>
<name>A0A6I1FIT4_9BACI</name>
<gene>
    <name evidence="2" type="ORF">F9802_11890</name>
</gene>
<dbReference type="EMBL" id="WEIO01000006">
    <property type="protein sequence ID" value="KAB7706268.1"/>
    <property type="molecule type" value="Genomic_DNA"/>
</dbReference>
<dbReference type="RefSeq" id="WP_152152196.1">
    <property type="nucleotide sequence ID" value="NZ_WEIO01000006.1"/>
</dbReference>